<evidence type="ECO:0000313" key="11">
    <source>
        <dbReference type="EMBL" id="MBB4658309.1"/>
    </source>
</evidence>
<dbReference type="GO" id="GO:0030170">
    <property type="term" value="F:pyridoxal phosphate binding"/>
    <property type="evidence" value="ECO:0007669"/>
    <property type="project" value="UniProtKB-UniRule"/>
</dbReference>
<dbReference type="InterPro" id="IPR029066">
    <property type="entry name" value="PLP-binding_barrel"/>
</dbReference>
<dbReference type="Gene3D" id="3.20.20.10">
    <property type="entry name" value="Alanine racemase"/>
    <property type="match status" value="1"/>
</dbReference>
<evidence type="ECO:0000259" key="9">
    <source>
        <dbReference type="Pfam" id="PF00278"/>
    </source>
</evidence>
<dbReference type="PANTHER" id="PTHR43727">
    <property type="entry name" value="DIAMINOPIMELATE DECARBOXYLASE"/>
    <property type="match status" value="1"/>
</dbReference>
<dbReference type="EMBL" id="JACHOB010000001">
    <property type="protein sequence ID" value="MBB4658309.1"/>
    <property type="molecule type" value="Genomic_DNA"/>
</dbReference>
<evidence type="ECO:0000259" key="10">
    <source>
        <dbReference type="Pfam" id="PF02784"/>
    </source>
</evidence>
<feature type="binding site" evidence="5">
    <location>
        <position position="343"/>
    </location>
    <ligand>
        <name>substrate</name>
    </ligand>
</feature>
<dbReference type="Gene3D" id="2.40.37.10">
    <property type="entry name" value="Lyase, Ornithine Decarboxylase, Chain A, domain 1"/>
    <property type="match status" value="1"/>
</dbReference>
<dbReference type="SUPFAM" id="SSF51419">
    <property type="entry name" value="PLP-binding barrel"/>
    <property type="match status" value="1"/>
</dbReference>
<comment type="catalytic activity">
    <reaction evidence="5 8">
        <text>meso-2,6-diaminopimelate + H(+) = L-lysine + CO2</text>
        <dbReference type="Rhea" id="RHEA:15101"/>
        <dbReference type="ChEBI" id="CHEBI:15378"/>
        <dbReference type="ChEBI" id="CHEBI:16526"/>
        <dbReference type="ChEBI" id="CHEBI:32551"/>
        <dbReference type="ChEBI" id="CHEBI:57791"/>
        <dbReference type="EC" id="4.1.1.20"/>
    </reaction>
</comment>
<dbReference type="NCBIfam" id="TIGR01048">
    <property type="entry name" value="lysA"/>
    <property type="match status" value="1"/>
</dbReference>
<sequence>MDHFERRGGVLHAEDVPIPRIAEAVGTPFYVYASATLRRHAQVFRAGVGEDALVAFSVKALSNVAVLKVLASEGLGADIVSGGELARARSAGIPGERIVFSGVGKTRAEMTAALEARIYQFNVESEAELRTLSEVASARGSVAPVALRVNPDVDAGTLDKISTGRKDDKFGVPWERAPALYDLARRLPGIEARGVDLHIGSQIASLAPFEAAARRAGDLIEHLRAEGHDIDRLDLGGGLGIPYGDGVTPPDPAAYAAALRRVTDALDVRLVFEPGRMIAGNAGLMIAGVIYTKAQEARSFAILDAGMNDLIRPALYGARHAIVPVAERDGDPSPFDVVGPVCETTDLFARDVPLTAPAPGDILAFKTAGAYGAVQASQYNTRPLIPEVLVDGDRFAVVRRRPSTEDMLALEELPDWTDRPAD</sequence>
<evidence type="ECO:0000256" key="2">
    <source>
        <dbReference type="ARBA" id="ARBA00022793"/>
    </source>
</evidence>
<proteinExistence type="inferred from homology"/>
<dbReference type="InterPro" id="IPR022644">
    <property type="entry name" value="De-COase2_N"/>
</dbReference>
<name>A0A840I0F2_9PROT</name>
<evidence type="ECO:0000256" key="5">
    <source>
        <dbReference type="HAMAP-Rule" id="MF_02120"/>
    </source>
</evidence>
<feature type="binding site" evidence="5">
    <location>
        <position position="238"/>
    </location>
    <ligand>
        <name>pyridoxal 5'-phosphate</name>
        <dbReference type="ChEBI" id="CHEBI:597326"/>
    </ligand>
</feature>
<evidence type="ECO:0000256" key="6">
    <source>
        <dbReference type="NCBIfam" id="TIGR01048"/>
    </source>
</evidence>
<protein>
    <recommendedName>
        <fullName evidence="5 6">Diaminopimelate decarboxylase</fullName>
        <shortName evidence="5">DAP decarboxylase</shortName>
        <shortName evidence="5">DAPDC</shortName>
        <ecNumber evidence="5 6">4.1.1.20</ecNumber>
    </recommendedName>
</protein>
<dbReference type="InterPro" id="IPR002986">
    <property type="entry name" value="DAP_deCOOHase_LysA"/>
</dbReference>
<feature type="domain" description="Orn/DAP/Arg decarboxylase 2 N-terminal" evidence="10">
    <location>
        <begin position="36"/>
        <end position="279"/>
    </location>
</feature>
<feature type="binding site" evidence="5">
    <location>
        <position position="371"/>
    </location>
    <ligand>
        <name>pyridoxal 5'-phosphate</name>
        <dbReference type="ChEBI" id="CHEBI:597326"/>
    </ligand>
</feature>
<evidence type="ECO:0000256" key="8">
    <source>
        <dbReference type="RuleBase" id="RU003738"/>
    </source>
</evidence>
<dbReference type="RefSeq" id="WP_183816030.1">
    <property type="nucleotide sequence ID" value="NZ_JACHOB010000001.1"/>
</dbReference>
<dbReference type="UniPathway" id="UPA00034">
    <property type="reaction ID" value="UER00027"/>
</dbReference>
<dbReference type="HAMAP" id="MF_02120">
    <property type="entry name" value="LysA"/>
    <property type="match status" value="1"/>
</dbReference>
<feature type="domain" description="Orn/DAP/Arg decarboxylase 2 C-terminal" evidence="9">
    <location>
        <begin position="30"/>
        <end position="369"/>
    </location>
</feature>
<dbReference type="Proteomes" id="UP000563524">
    <property type="component" value="Unassembled WGS sequence"/>
</dbReference>
<dbReference type="InterPro" id="IPR009006">
    <property type="entry name" value="Ala_racemase/Decarboxylase_C"/>
</dbReference>
<dbReference type="EC" id="4.1.1.20" evidence="5 6"/>
<comment type="similarity">
    <text evidence="5">Belongs to the Orn/Lys/Arg decarboxylase class-II family. LysA subfamily.</text>
</comment>
<evidence type="ECO:0000313" key="12">
    <source>
        <dbReference type="Proteomes" id="UP000563524"/>
    </source>
</evidence>
<dbReference type="Pfam" id="PF02784">
    <property type="entry name" value="Orn_Arg_deC_N"/>
    <property type="match status" value="1"/>
</dbReference>
<dbReference type="AlphaFoldDB" id="A0A840I0F2"/>
<feature type="binding site" evidence="5">
    <location>
        <position position="316"/>
    </location>
    <ligand>
        <name>substrate</name>
    </ligand>
</feature>
<organism evidence="11 12">
    <name type="scientific">Parvularcula dongshanensis</name>
    <dbReference type="NCBI Taxonomy" id="1173995"/>
    <lineage>
        <taxon>Bacteria</taxon>
        <taxon>Pseudomonadati</taxon>
        <taxon>Pseudomonadota</taxon>
        <taxon>Alphaproteobacteria</taxon>
        <taxon>Parvularculales</taxon>
        <taxon>Parvularculaceae</taxon>
        <taxon>Parvularcula</taxon>
    </lineage>
</organism>
<comment type="cofactor">
    <cofactor evidence="1 5 7 8">
        <name>pyridoxal 5'-phosphate</name>
        <dbReference type="ChEBI" id="CHEBI:597326"/>
    </cofactor>
</comment>
<reference evidence="11 12" key="1">
    <citation type="submission" date="2020-08" db="EMBL/GenBank/DDBJ databases">
        <title>Genomic Encyclopedia of Type Strains, Phase IV (KMG-IV): sequencing the most valuable type-strain genomes for metagenomic binning, comparative biology and taxonomic classification.</title>
        <authorList>
            <person name="Goeker M."/>
        </authorList>
    </citation>
    <scope>NUCLEOTIDE SEQUENCE [LARGE SCALE GENOMIC DNA]</scope>
    <source>
        <strain evidence="11 12">DSM 102850</strain>
    </source>
</reference>
<dbReference type="GO" id="GO:0008836">
    <property type="term" value="F:diaminopimelate decarboxylase activity"/>
    <property type="evidence" value="ECO:0007669"/>
    <property type="project" value="UniProtKB-UniRule"/>
</dbReference>
<dbReference type="InterPro" id="IPR022643">
    <property type="entry name" value="De-COase2_C"/>
</dbReference>
<comment type="caution">
    <text evidence="11">The sequence shown here is derived from an EMBL/GenBank/DDBJ whole genome shotgun (WGS) entry which is preliminary data.</text>
</comment>
<dbReference type="PANTHER" id="PTHR43727:SF2">
    <property type="entry name" value="GROUP IV DECARBOXYLASE"/>
    <property type="match status" value="1"/>
</dbReference>
<keyword evidence="4 5" id="KW-0456">Lyase</keyword>
<feature type="active site" description="Proton donor" evidence="7">
    <location>
        <position position="342"/>
    </location>
</feature>
<feature type="modified residue" description="N6-(pyridoxal phosphate)lysine" evidence="5 7">
    <location>
        <position position="59"/>
    </location>
</feature>
<comment type="pathway">
    <text evidence="5 8">Amino-acid biosynthesis; L-lysine biosynthesis via DAP pathway; L-lysine from DL-2,6-diaminopimelate: step 1/1.</text>
</comment>
<feature type="binding site" evidence="5">
    <location>
        <position position="312"/>
    </location>
    <ligand>
        <name>substrate</name>
    </ligand>
</feature>
<dbReference type="Pfam" id="PF00278">
    <property type="entry name" value="Orn_DAP_Arg_deC"/>
    <property type="match status" value="1"/>
</dbReference>
<keyword evidence="5" id="KW-0028">Amino-acid biosynthesis</keyword>
<dbReference type="CDD" id="cd06828">
    <property type="entry name" value="PLPDE_III_DapDC"/>
    <property type="match status" value="1"/>
</dbReference>
<evidence type="ECO:0000256" key="7">
    <source>
        <dbReference type="PIRSR" id="PIRSR600183-50"/>
    </source>
</evidence>
<dbReference type="InterPro" id="IPR000183">
    <property type="entry name" value="Orn/DAP/Arg_de-COase"/>
</dbReference>
<dbReference type="InterPro" id="IPR022657">
    <property type="entry name" value="De-COase2_CS"/>
</dbReference>
<comment type="subunit">
    <text evidence="5">Homodimer.</text>
</comment>
<evidence type="ECO:0000256" key="4">
    <source>
        <dbReference type="ARBA" id="ARBA00023239"/>
    </source>
</evidence>
<feature type="binding site" evidence="5">
    <location>
        <position position="371"/>
    </location>
    <ligand>
        <name>substrate</name>
    </ligand>
</feature>
<dbReference type="GO" id="GO:0009089">
    <property type="term" value="P:lysine biosynthetic process via diaminopimelate"/>
    <property type="evidence" value="ECO:0007669"/>
    <property type="project" value="UniProtKB-UniRule"/>
</dbReference>
<dbReference type="PRINTS" id="PR01179">
    <property type="entry name" value="ODADCRBXLASE"/>
</dbReference>
<keyword evidence="5 8" id="KW-0457">Lysine biosynthesis</keyword>
<evidence type="ECO:0000256" key="3">
    <source>
        <dbReference type="ARBA" id="ARBA00022898"/>
    </source>
</evidence>
<dbReference type="PRINTS" id="PR01181">
    <property type="entry name" value="DAPDCRBXLASE"/>
</dbReference>
<dbReference type="PROSITE" id="PS00879">
    <property type="entry name" value="ODR_DC_2_2"/>
    <property type="match status" value="1"/>
</dbReference>
<gene>
    <name evidence="5" type="primary">lysA</name>
    <name evidence="11" type="ORF">GGQ59_000809</name>
</gene>
<keyword evidence="2 5" id="KW-0210">Decarboxylase</keyword>
<dbReference type="FunFam" id="3.20.20.10:FF:000003">
    <property type="entry name" value="Diaminopimelate decarboxylase"/>
    <property type="match status" value="1"/>
</dbReference>
<feature type="binding site" evidence="5">
    <location>
        <begin position="273"/>
        <end position="276"/>
    </location>
    <ligand>
        <name>pyridoxal 5'-phosphate</name>
        <dbReference type="ChEBI" id="CHEBI:597326"/>
    </ligand>
</feature>
<dbReference type="SUPFAM" id="SSF50621">
    <property type="entry name" value="Alanine racemase C-terminal domain-like"/>
    <property type="match status" value="1"/>
</dbReference>
<accession>A0A840I0F2</accession>
<comment type="function">
    <text evidence="5">Specifically catalyzes the decarboxylation of meso-diaminopimelate (meso-DAP) to L-lysine.</text>
</comment>
<evidence type="ECO:0000256" key="1">
    <source>
        <dbReference type="ARBA" id="ARBA00001933"/>
    </source>
</evidence>
<keyword evidence="3 5" id="KW-0663">Pyridoxal phosphate</keyword>
<feature type="binding site" evidence="5">
    <location>
        <position position="276"/>
    </location>
    <ligand>
        <name>substrate</name>
    </ligand>
</feature>
<keyword evidence="12" id="KW-1185">Reference proteome</keyword>